<organism evidence="2 3">
    <name type="scientific">Pseudoalteromonas luteoviolacea S4060-1</name>
    <dbReference type="NCBI Taxonomy" id="1365257"/>
    <lineage>
        <taxon>Bacteria</taxon>
        <taxon>Pseudomonadati</taxon>
        <taxon>Pseudomonadota</taxon>
        <taxon>Gammaproteobacteria</taxon>
        <taxon>Alteromonadales</taxon>
        <taxon>Pseudoalteromonadaceae</taxon>
        <taxon>Pseudoalteromonas</taxon>
    </lineage>
</organism>
<evidence type="ECO:0000313" key="3">
    <source>
        <dbReference type="Proteomes" id="UP000076661"/>
    </source>
</evidence>
<dbReference type="AlphaFoldDB" id="A0A162BPA6"/>
<gene>
    <name evidence="2" type="ORF">N478_03345</name>
</gene>
<dbReference type="RefSeq" id="WP_063372277.1">
    <property type="nucleotide sequence ID" value="NZ_AUXX01000023.1"/>
</dbReference>
<protein>
    <recommendedName>
        <fullName evidence="4">Lipoprotein</fullName>
    </recommendedName>
</protein>
<comment type="caution">
    <text evidence="2">The sequence shown here is derived from an EMBL/GenBank/DDBJ whole genome shotgun (WGS) entry which is preliminary data.</text>
</comment>
<dbReference type="EMBL" id="AUXX01000023">
    <property type="protein sequence ID" value="KZN65057.1"/>
    <property type="molecule type" value="Genomic_DNA"/>
</dbReference>
<accession>A0A162BPA6</accession>
<proteinExistence type="predicted"/>
<name>A0A162BPA6_9GAMM</name>
<evidence type="ECO:0000313" key="2">
    <source>
        <dbReference type="EMBL" id="KZN65057.1"/>
    </source>
</evidence>
<feature type="signal peptide" evidence="1">
    <location>
        <begin position="1"/>
        <end position="23"/>
    </location>
</feature>
<evidence type="ECO:0008006" key="4">
    <source>
        <dbReference type="Google" id="ProtNLM"/>
    </source>
</evidence>
<sequence>MKPIKLSACALAISALMVGCSTSTTESENVKTEAIWADIYVTSQGESSRVIAELNVSSRNGNNIQLSDKDKLEASAAGVTKELKQDDDFFDIDYRATFNTAQENTQFTVRFVRSETNETLETSLKLPAPLKIITPQKNQSFFRKETVEINWTPDDATDTTLDLMLTIKCKNNEGNDTSTGTTVRNIDDDGSYSINLETLDGLVDPLINSKKACEGEVFMERIRYGVLDSKFADSSRARAIQERYSDKFEVRLEQ</sequence>
<reference evidence="2 3" key="1">
    <citation type="submission" date="2013-07" db="EMBL/GenBank/DDBJ databases">
        <title>Comparative Genomic and Metabolomic Analysis of Twelve Strains of Pseudoalteromonas luteoviolacea.</title>
        <authorList>
            <person name="Vynne N.G."/>
            <person name="Mansson M."/>
            <person name="Gram L."/>
        </authorList>
    </citation>
    <scope>NUCLEOTIDE SEQUENCE [LARGE SCALE GENOMIC DNA]</scope>
    <source>
        <strain evidence="2 3">S4060-1</strain>
    </source>
</reference>
<dbReference type="Proteomes" id="UP000076661">
    <property type="component" value="Unassembled WGS sequence"/>
</dbReference>
<feature type="chain" id="PRO_5007832924" description="Lipoprotein" evidence="1">
    <location>
        <begin position="24"/>
        <end position="254"/>
    </location>
</feature>
<evidence type="ECO:0000256" key="1">
    <source>
        <dbReference type="SAM" id="SignalP"/>
    </source>
</evidence>
<dbReference type="PATRIC" id="fig|1365257.3.peg.3144"/>
<keyword evidence="1" id="KW-0732">Signal</keyword>
<dbReference type="PROSITE" id="PS51257">
    <property type="entry name" value="PROKAR_LIPOPROTEIN"/>
    <property type="match status" value="1"/>
</dbReference>